<feature type="compositionally biased region" description="Basic and acidic residues" evidence="1">
    <location>
        <begin position="167"/>
        <end position="185"/>
    </location>
</feature>
<dbReference type="Proteomes" id="UP001066276">
    <property type="component" value="Chromosome 2_1"/>
</dbReference>
<feature type="region of interest" description="Disordered" evidence="1">
    <location>
        <begin position="48"/>
        <end position="185"/>
    </location>
</feature>
<sequence length="185" mass="21068">MGENKQTCDFSTIKSYQKDLNQTVTGRCRHGRLESDWCCLCHRDPITGTGTGQSRSTSGERMAEKNNLRRQKWRERRGAGESRLRDEHHRRNRDEGRNAVLGTGGEGGFHRTPGTSEPYLREGPRLHGGPGGDLRLHQPRFWRSVAKPGASRIREKREGEYGWCKKGSGEGRRNEKRQGGIQKEK</sequence>
<evidence type="ECO:0000313" key="2">
    <source>
        <dbReference type="EMBL" id="KAJ1198432.1"/>
    </source>
</evidence>
<accession>A0AAV7VCE1</accession>
<gene>
    <name evidence="2" type="ORF">NDU88_002273</name>
</gene>
<evidence type="ECO:0000256" key="1">
    <source>
        <dbReference type="SAM" id="MobiDB-lite"/>
    </source>
</evidence>
<dbReference type="EMBL" id="JANPWB010000003">
    <property type="protein sequence ID" value="KAJ1198432.1"/>
    <property type="molecule type" value="Genomic_DNA"/>
</dbReference>
<keyword evidence="3" id="KW-1185">Reference proteome</keyword>
<dbReference type="AlphaFoldDB" id="A0AAV7VCE1"/>
<protein>
    <submittedName>
        <fullName evidence="2">Uncharacterized protein</fullName>
    </submittedName>
</protein>
<name>A0AAV7VCE1_PLEWA</name>
<comment type="caution">
    <text evidence="2">The sequence shown here is derived from an EMBL/GenBank/DDBJ whole genome shotgun (WGS) entry which is preliminary data.</text>
</comment>
<reference evidence="2" key="1">
    <citation type="journal article" date="2022" name="bioRxiv">
        <title>Sequencing and chromosome-scale assembly of the giantPleurodeles waltlgenome.</title>
        <authorList>
            <person name="Brown T."/>
            <person name="Elewa A."/>
            <person name="Iarovenko S."/>
            <person name="Subramanian E."/>
            <person name="Araus A.J."/>
            <person name="Petzold A."/>
            <person name="Susuki M."/>
            <person name="Suzuki K.-i.T."/>
            <person name="Hayashi T."/>
            <person name="Toyoda A."/>
            <person name="Oliveira C."/>
            <person name="Osipova E."/>
            <person name="Leigh N.D."/>
            <person name="Simon A."/>
            <person name="Yun M.H."/>
        </authorList>
    </citation>
    <scope>NUCLEOTIDE SEQUENCE</scope>
    <source>
        <strain evidence="2">20211129_DDA</strain>
        <tissue evidence="2">Liver</tissue>
    </source>
</reference>
<organism evidence="2 3">
    <name type="scientific">Pleurodeles waltl</name>
    <name type="common">Iberian ribbed newt</name>
    <dbReference type="NCBI Taxonomy" id="8319"/>
    <lineage>
        <taxon>Eukaryota</taxon>
        <taxon>Metazoa</taxon>
        <taxon>Chordata</taxon>
        <taxon>Craniata</taxon>
        <taxon>Vertebrata</taxon>
        <taxon>Euteleostomi</taxon>
        <taxon>Amphibia</taxon>
        <taxon>Batrachia</taxon>
        <taxon>Caudata</taxon>
        <taxon>Salamandroidea</taxon>
        <taxon>Salamandridae</taxon>
        <taxon>Pleurodelinae</taxon>
        <taxon>Pleurodeles</taxon>
    </lineage>
</organism>
<evidence type="ECO:0000313" key="3">
    <source>
        <dbReference type="Proteomes" id="UP001066276"/>
    </source>
</evidence>
<proteinExistence type="predicted"/>
<feature type="compositionally biased region" description="Basic and acidic residues" evidence="1">
    <location>
        <begin position="76"/>
        <end position="97"/>
    </location>
</feature>